<organism evidence="3 4">
    <name type="scientific">Vibrio japonicus</name>
    <dbReference type="NCBI Taxonomy" id="1824638"/>
    <lineage>
        <taxon>Bacteria</taxon>
        <taxon>Pseudomonadati</taxon>
        <taxon>Pseudomonadota</taxon>
        <taxon>Gammaproteobacteria</taxon>
        <taxon>Vibrionales</taxon>
        <taxon>Vibrionaceae</taxon>
        <taxon>Vibrio</taxon>
    </lineage>
</organism>
<comment type="similarity">
    <text evidence="1 2">Belongs to the UPF0270 family.</text>
</comment>
<dbReference type="Proteomes" id="UP001058602">
    <property type="component" value="Chromosome 1"/>
</dbReference>
<evidence type="ECO:0000313" key="3">
    <source>
        <dbReference type="EMBL" id="UUM30407.1"/>
    </source>
</evidence>
<dbReference type="EMBL" id="CP102096">
    <property type="protein sequence ID" value="UUM30407.1"/>
    <property type="molecule type" value="Genomic_DNA"/>
</dbReference>
<gene>
    <name evidence="3" type="ORF">NP165_12080</name>
</gene>
<dbReference type="RefSeq" id="WP_257084158.1">
    <property type="nucleotide sequence ID" value="NZ_CP102096.1"/>
</dbReference>
<dbReference type="SUPFAM" id="SSF118001">
    <property type="entry name" value="YehU-like"/>
    <property type="match status" value="1"/>
</dbReference>
<keyword evidence="4" id="KW-1185">Reference proteome</keyword>
<dbReference type="PIRSF" id="PIRSF006169">
    <property type="entry name" value="UCP006169"/>
    <property type="match status" value="1"/>
</dbReference>
<protein>
    <recommendedName>
        <fullName evidence="2">UPF0270 protein NP165_12080</fullName>
    </recommendedName>
</protein>
<sequence length="72" mass="8389">MIIPWQQIAPDTLENLIKEFVLREGTDYGEHEVSLQNKVDQIKAQLESGEAVVVFSELHETVDIQLRRHFKE</sequence>
<dbReference type="HAMAP" id="MF_00690">
    <property type="entry name" value="UPF0270"/>
    <property type="match status" value="1"/>
</dbReference>
<evidence type="ECO:0000313" key="4">
    <source>
        <dbReference type="Proteomes" id="UP001058602"/>
    </source>
</evidence>
<evidence type="ECO:0000256" key="1">
    <source>
        <dbReference type="ARBA" id="ARBA00006450"/>
    </source>
</evidence>
<dbReference type="InterPro" id="IPR010648">
    <property type="entry name" value="UPF0270"/>
</dbReference>
<proteinExistence type="inferred from homology"/>
<dbReference type="Gene3D" id="1.10.10.610">
    <property type="entry name" value="YehU-like"/>
    <property type="match status" value="1"/>
</dbReference>
<dbReference type="InterPro" id="IPR036685">
    <property type="entry name" value="YehU-like_sf"/>
</dbReference>
<dbReference type="NCBIfam" id="NF003438">
    <property type="entry name" value="PRK04966.1"/>
    <property type="match status" value="1"/>
</dbReference>
<reference evidence="3" key="1">
    <citation type="submission" date="2022-07" db="EMBL/GenBank/DDBJ databases">
        <title>Complete genome of Vibrio japonicus strain JCM 31412T and phylogenomic assessment of the Nereis clade of the genus Vibrio.</title>
        <authorList>
            <person name="Shlafstein M.D."/>
            <person name="Emsley S.A."/>
            <person name="Ushijima B."/>
            <person name="Videau P."/>
            <person name="Saw J.H."/>
        </authorList>
    </citation>
    <scope>NUCLEOTIDE SEQUENCE</scope>
    <source>
        <strain evidence="3">JCM 31412</strain>
    </source>
</reference>
<evidence type="ECO:0000256" key="2">
    <source>
        <dbReference type="HAMAP-Rule" id="MF_00690"/>
    </source>
</evidence>
<name>A0ABY5LEF2_9VIBR</name>
<dbReference type="Pfam" id="PF06794">
    <property type="entry name" value="UPF0270"/>
    <property type="match status" value="1"/>
</dbReference>
<accession>A0ABY5LEF2</accession>